<dbReference type="HOGENOM" id="CLU_1604832_0_0_1"/>
<keyword evidence="3" id="KW-1185">Reference proteome</keyword>
<dbReference type="EnsemblMetazoa" id="tetur08g02760.1">
    <property type="protein sequence ID" value="tetur08g02760.1"/>
    <property type="gene ID" value="tetur08g02760"/>
</dbReference>
<dbReference type="EMBL" id="CAEY01001944">
    <property type="status" value="NOT_ANNOTATED_CDS"/>
    <property type="molecule type" value="Genomic_DNA"/>
</dbReference>
<dbReference type="Pfam" id="PF14813">
    <property type="entry name" value="NADH_B2"/>
    <property type="match status" value="1"/>
</dbReference>
<reference evidence="3" key="1">
    <citation type="submission" date="2011-08" db="EMBL/GenBank/DDBJ databases">
        <authorList>
            <person name="Rombauts S."/>
        </authorList>
    </citation>
    <scope>NUCLEOTIDE SEQUENCE</scope>
    <source>
        <strain evidence="3">London</strain>
    </source>
</reference>
<dbReference type="InterPro" id="IPR026627">
    <property type="entry name" value="NDUFB2_animal"/>
</dbReference>
<name>T1KB41_TETUR</name>
<keyword evidence="1" id="KW-0812">Transmembrane</keyword>
<evidence type="ECO:0000313" key="2">
    <source>
        <dbReference type="EnsemblMetazoa" id="tetur08g02760.1"/>
    </source>
</evidence>
<dbReference type="GO" id="GO:0045271">
    <property type="term" value="C:respiratory chain complex I"/>
    <property type="evidence" value="ECO:0007669"/>
    <property type="project" value="InterPro"/>
</dbReference>
<protein>
    <submittedName>
        <fullName evidence="2">Uncharacterized protein</fullName>
    </submittedName>
</protein>
<dbReference type="GO" id="GO:0005743">
    <property type="term" value="C:mitochondrial inner membrane"/>
    <property type="evidence" value="ECO:0007669"/>
    <property type="project" value="InterPro"/>
</dbReference>
<proteinExistence type="predicted"/>
<dbReference type="AlphaFoldDB" id="T1KB41"/>
<reference evidence="2" key="2">
    <citation type="submission" date="2015-06" db="UniProtKB">
        <authorList>
            <consortium name="EnsemblMetazoa"/>
        </authorList>
    </citation>
    <scope>IDENTIFICATION</scope>
</reference>
<evidence type="ECO:0000313" key="3">
    <source>
        <dbReference type="Proteomes" id="UP000015104"/>
    </source>
</evidence>
<dbReference type="Proteomes" id="UP000015104">
    <property type="component" value="Unassembled WGS sequence"/>
</dbReference>
<keyword evidence="1" id="KW-1133">Transmembrane helix</keyword>
<evidence type="ECO:0000256" key="1">
    <source>
        <dbReference type="SAM" id="Phobius"/>
    </source>
</evidence>
<organism evidence="2 3">
    <name type="scientific">Tetranychus urticae</name>
    <name type="common">Two-spotted spider mite</name>
    <dbReference type="NCBI Taxonomy" id="32264"/>
    <lineage>
        <taxon>Eukaryota</taxon>
        <taxon>Metazoa</taxon>
        <taxon>Ecdysozoa</taxon>
        <taxon>Arthropoda</taxon>
        <taxon>Chelicerata</taxon>
        <taxon>Arachnida</taxon>
        <taxon>Acari</taxon>
        <taxon>Acariformes</taxon>
        <taxon>Trombidiformes</taxon>
        <taxon>Prostigmata</taxon>
        <taxon>Eleutherengona</taxon>
        <taxon>Raphignathae</taxon>
        <taxon>Tetranychoidea</taxon>
        <taxon>Tetranychidae</taxon>
        <taxon>Tetranychus</taxon>
    </lineage>
</organism>
<gene>
    <name evidence="2" type="primary">107362668</name>
</gene>
<sequence length="166" mass="19814">MLLRRIPRTFSLLSAVRRYSGGHHERIMEDYDGQTRRINPVVRHDIWWQNEFEHESTVYRDPRWNRLWDEGKENKFYTIALSAFVWAWLMYHFYYEGHELYAKHYPTPDMAVLSDEHLGIPPDEEGLAPTKKWVKTAEIRFAVPVLIGYPKSLLEDRLGDSGPFKF</sequence>
<dbReference type="OrthoDB" id="6241903at2759"/>
<accession>T1KB41</accession>
<dbReference type="KEGG" id="tut:107362668"/>
<feature type="transmembrane region" description="Helical" evidence="1">
    <location>
        <begin position="76"/>
        <end position="95"/>
    </location>
</feature>
<keyword evidence="1" id="KW-0472">Membrane</keyword>
<dbReference type="OMA" id="FYYEGHE"/>